<keyword evidence="8" id="KW-0732">Signal</keyword>
<dbReference type="InterPro" id="IPR036852">
    <property type="entry name" value="Peptidase_S8/S53_dom_sf"/>
</dbReference>
<keyword evidence="3 5" id="KW-0378">Hydrolase</keyword>
<dbReference type="GO" id="GO:0006508">
    <property type="term" value="P:proteolysis"/>
    <property type="evidence" value="ECO:0007669"/>
    <property type="project" value="UniProtKB-KW"/>
</dbReference>
<evidence type="ECO:0000256" key="7">
    <source>
        <dbReference type="SAM" id="MobiDB-lite"/>
    </source>
</evidence>
<evidence type="ECO:0000313" key="10">
    <source>
        <dbReference type="EMBL" id="XDT73760.1"/>
    </source>
</evidence>
<dbReference type="PROSITE" id="PS00136">
    <property type="entry name" value="SUBTILASE_ASP"/>
    <property type="match status" value="1"/>
</dbReference>
<comment type="similarity">
    <text evidence="1 5 6">Belongs to the peptidase S8 family.</text>
</comment>
<dbReference type="KEGG" id="tcd:AAIA72_07275"/>
<evidence type="ECO:0000259" key="9">
    <source>
        <dbReference type="Pfam" id="PF00082"/>
    </source>
</evidence>
<sequence>MKTLRILTGVACLIALAGLSACGGGGGSSGSGSDGKTALYTVSGQLTTPEFAVRDADVPVEGALTPGNNTDAEAQPLPNPFVVGGYVSPAAQDSGTLHFPQDTADIYRVYLHQDDSVRLDYFSALSSASPGPLSALTLEMEPEADAASGKQTDGAAGSPLKLTAQVAGYHLIRIRLNTGTTPVSYVLSLGGTGTSTAASPYGGLNFVPGEALVQFRGDVPAMRALGSGVEVIAGDTRFGFHVRQPGVVRSLSAAGDLSARLATLAWIESLRTRPDVAWAEPNYLRRAAFVPNDPLYADYQWALSESLNMASAWDRIPAPGEGAVVAVIDSGIVKSHPELAGQLVEDADMYDFVSAASLDLDETPGRDPDPSDPGDKAYGTTSSFHGTLVAGVIAALTDNARDGASVASHARIMPLRVLGKNGEGTDADIIEAIKFAAGLPNASGRLPSRPADVINLSLGQATPDTALQNAIDQVAALPDAPIIVAAAGNEATSVPFYPAAYDNVISVSALTRDNTLATYSNYGSTIDVAAPGGDTGDPILTTGAVEQGGGLYTGPFLASGTSIAAPHVSAVAAMIRAKRGSSFGPQAFRSLLADITDDLGDPLRFGAGRINADKAALKALDPDAELVSADVTRLLLGSPTDTATFTLSWPSGRTPVIDSVTPTTLNGGDWLSVEEVGTNADGSVTWRAGVKPGTELPTDTRLTGVIDIVTPNNTLRLTVNYLQTTAAIAYGDVGTVYVQLRDTQDDSRVYEVAVATQGGSPAAFSLSGIPAGTYILLASTDRDGDNVIAEDGEAVALYPVTTDPQELTMGGSLTGLSLGLSYRTPVASSAGSGIPTALA</sequence>
<dbReference type="SUPFAM" id="SSF52743">
    <property type="entry name" value="Subtilisin-like"/>
    <property type="match status" value="1"/>
</dbReference>
<name>A0AB39V0Z9_9GAMM</name>
<dbReference type="RefSeq" id="WP_369602740.1">
    <property type="nucleotide sequence ID" value="NZ_CP154858.1"/>
</dbReference>
<evidence type="ECO:0000256" key="8">
    <source>
        <dbReference type="SAM" id="SignalP"/>
    </source>
</evidence>
<dbReference type="PROSITE" id="PS00138">
    <property type="entry name" value="SUBTILASE_SER"/>
    <property type="match status" value="1"/>
</dbReference>
<dbReference type="Pfam" id="PF00082">
    <property type="entry name" value="Peptidase_S8"/>
    <property type="match status" value="1"/>
</dbReference>
<evidence type="ECO:0000256" key="3">
    <source>
        <dbReference type="ARBA" id="ARBA00022801"/>
    </source>
</evidence>
<feature type="domain" description="Peptidase S8/S53" evidence="9">
    <location>
        <begin position="320"/>
        <end position="608"/>
    </location>
</feature>
<reference evidence="10" key="1">
    <citation type="submission" date="2024-05" db="EMBL/GenBank/DDBJ databases">
        <title>Genome sequencing of novel strain.</title>
        <authorList>
            <person name="Ganbat D."/>
            <person name="Ganbat S."/>
            <person name="Lee S.-J."/>
        </authorList>
    </citation>
    <scope>NUCLEOTIDE SEQUENCE</scope>
    <source>
        <strain evidence="10">SMD15-11</strain>
    </source>
</reference>
<dbReference type="InterPro" id="IPR022398">
    <property type="entry name" value="Peptidase_S8_His-AS"/>
</dbReference>
<feature type="signal peptide" evidence="8">
    <location>
        <begin position="1"/>
        <end position="23"/>
    </location>
</feature>
<evidence type="ECO:0000256" key="4">
    <source>
        <dbReference type="ARBA" id="ARBA00022825"/>
    </source>
</evidence>
<accession>A0AB39V0Z9</accession>
<feature type="compositionally biased region" description="Basic and acidic residues" evidence="7">
    <location>
        <begin position="363"/>
        <end position="375"/>
    </location>
</feature>
<dbReference type="InterPro" id="IPR000209">
    <property type="entry name" value="Peptidase_S8/S53_dom"/>
</dbReference>
<dbReference type="InterPro" id="IPR050131">
    <property type="entry name" value="Peptidase_S8_subtilisin-like"/>
</dbReference>
<dbReference type="PANTHER" id="PTHR43806:SF11">
    <property type="entry name" value="CEREVISIN-RELATED"/>
    <property type="match status" value="1"/>
</dbReference>
<dbReference type="EMBL" id="CP154858">
    <property type="protein sequence ID" value="XDT73760.1"/>
    <property type="molecule type" value="Genomic_DNA"/>
</dbReference>
<dbReference type="PRINTS" id="PR00723">
    <property type="entry name" value="SUBTILISIN"/>
</dbReference>
<dbReference type="PROSITE" id="PS00137">
    <property type="entry name" value="SUBTILASE_HIS"/>
    <property type="match status" value="1"/>
</dbReference>
<feature type="active site" description="Charge relay system" evidence="5">
    <location>
        <position position="385"/>
    </location>
</feature>
<dbReference type="PANTHER" id="PTHR43806">
    <property type="entry name" value="PEPTIDASE S8"/>
    <property type="match status" value="1"/>
</dbReference>
<keyword evidence="4 5" id="KW-0720">Serine protease</keyword>
<dbReference type="GO" id="GO:0004252">
    <property type="term" value="F:serine-type endopeptidase activity"/>
    <property type="evidence" value="ECO:0007669"/>
    <property type="project" value="UniProtKB-UniRule"/>
</dbReference>
<gene>
    <name evidence="10" type="ORF">AAIA72_07275</name>
</gene>
<dbReference type="PROSITE" id="PS51257">
    <property type="entry name" value="PROKAR_LIPOPROTEIN"/>
    <property type="match status" value="1"/>
</dbReference>
<dbReference type="Gene3D" id="3.40.50.200">
    <property type="entry name" value="Peptidase S8/S53 domain"/>
    <property type="match status" value="1"/>
</dbReference>
<protein>
    <submittedName>
        <fullName evidence="10">S8 family serine peptidase</fullName>
    </submittedName>
</protein>
<feature type="active site" description="Charge relay system" evidence="5">
    <location>
        <position position="562"/>
    </location>
</feature>
<dbReference type="InterPro" id="IPR023828">
    <property type="entry name" value="Peptidase_S8_Ser-AS"/>
</dbReference>
<dbReference type="InterPro" id="IPR023827">
    <property type="entry name" value="Peptidase_S8_Asp-AS"/>
</dbReference>
<dbReference type="InterPro" id="IPR015500">
    <property type="entry name" value="Peptidase_S8_subtilisin-rel"/>
</dbReference>
<proteinExistence type="inferred from homology"/>
<evidence type="ECO:0000256" key="6">
    <source>
        <dbReference type="RuleBase" id="RU003355"/>
    </source>
</evidence>
<feature type="active site" description="Charge relay system" evidence="5">
    <location>
        <position position="329"/>
    </location>
</feature>
<evidence type="ECO:0000256" key="2">
    <source>
        <dbReference type="ARBA" id="ARBA00022670"/>
    </source>
</evidence>
<evidence type="ECO:0000256" key="1">
    <source>
        <dbReference type="ARBA" id="ARBA00011073"/>
    </source>
</evidence>
<dbReference type="AlphaFoldDB" id="A0AB39V0Z9"/>
<dbReference type="PROSITE" id="PS51892">
    <property type="entry name" value="SUBTILASE"/>
    <property type="match status" value="1"/>
</dbReference>
<evidence type="ECO:0000256" key="5">
    <source>
        <dbReference type="PROSITE-ProRule" id="PRU01240"/>
    </source>
</evidence>
<keyword evidence="2 5" id="KW-0645">Protease</keyword>
<feature type="region of interest" description="Disordered" evidence="7">
    <location>
        <begin position="359"/>
        <end position="380"/>
    </location>
</feature>
<organism evidence="10">
    <name type="scientific">Thermohahella caldifontis</name>
    <dbReference type="NCBI Taxonomy" id="3142973"/>
    <lineage>
        <taxon>Bacteria</taxon>
        <taxon>Pseudomonadati</taxon>
        <taxon>Pseudomonadota</taxon>
        <taxon>Gammaproteobacteria</taxon>
        <taxon>Oceanospirillales</taxon>
        <taxon>Hahellaceae</taxon>
        <taxon>Thermohahella</taxon>
    </lineage>
</organism>
<feature type="chain" id="PRO_5044317525" evidence="8">
    <location>
        <begin position="24"/>
        <end position="839"/>
    </location>
</feature>